<dbReference type="CDD" id="cd05269">
    <property type="entry name" value="TMR_SDR_a"/>
    <property type="match status" value="1"/>
</dbReference>
<dbReference type="Proteomes" id="UP000238356">
    <property type="component" value="Unassembled WGS sequence"/>
</dbReference>
<dbReference type="SUPFAM" id="SSF51735">
    <property type="entry name" value="NAD(P)-binding Rossmann-fold domains"/>
    <property type="match status" value="1"/>
</dbReference>
<dbReference type="PANTHER" id="PTHR43162:SF1">
    <property type="entry name" value="PRESTALK A DIFFERENTIATION PROTEIN A"/>
    <property type="match status" value="1"/>
</dbReference>
<dbReference type="AlphaFoldDB" id="A0A2S5ZWJ9"/>
<keyword evidence="4" id="KW-1185">Reference proteome</keyword>
<dbReference type="RefSeq" id="WP_104364661.1">
    <property type="nucleotide sequence ID" value="NZ_PSZD01000034.1"/>
</dbReference>
<sequence>MNQPRTGTEPSAPFPALSPQSGRPVLITGASGRIGSGVVAALLAAGAPVRAAYRDPARTAAMRESGHDAVTVDYTRPATLPAAMAGVGTLFLVTATTATQTRDELALVEEAYRAGVERVVKVSLWRADERLTPLADLHRPVEEAIERSGLRWTFLRPNFFMQNFAQMAASIAEHGVIARPGGSAPISYVDARDVAGVAAHVLTTGGHDGRIYALTGPRALTYDEVADVFSDVLRKPVRYHAQTATEARDGLLAAGVPAFMAEALVRVSTVYGDGGADSVLSTVTDLTGDAPRTFEQFVRDHRRLFG</sequence>
<dbReference type="Gene3D" id="3.40.50.720">
    <property type="entry name" value="NAD(P)-binding Rossmann-like Domain"/>
    <property type="match status" value="1"/>
</dbReference>
<evidence type="ECO:0000256" key="1">
    <source>
        <dbReference type="SAM" id="MobiDB-lite"/>
    </source>
</evidence>
<evidence type="ECO:0000259" key="2">
    <source>
        <dbReference type="Pfam" id="PF05368"/>
    </source>
</evidence>
<proteinExistence type="predicted"/>
<dbReference type="InterPro" id="IPR051604">
    <property type="entry name" value="Ergot_Alk_Oxidoreductase"/>
</dbReference>
<name>A0A2S5ZWJ9_9NOCA</name>
<evidence type="ECO:0000313" key="3">
    <source>
        <dbReference type="EMBL" id="PPJ21782.1"/>
    </source>
</evidence>
<feature type="domain" description="NmrA-like" evidence="2">
    <location>
        <begin position="25"/>
        <end position="297"/>
    </location>
</feature>
<dbReference type="EMBL" id="PSZD01000034">
    <property type="protein sequence ID" value="PPJ21782.1"/>
    <property type="molecule type" value="Genomic_DNA"/>
</dbReference>
<dbReference type="Pfam" id="PF05368">
    <property type="entry name" value="NmrA"/>
    <property type="match status" value="1"/>
</dbReference>
<feature type="region of interest" description="Disordered" evidence="1">
    <location>
        <begin position="1"/>
        <end position="21"/>
    </location>
</feature>
<dbReference type="Gene3D" id="3.90.25.10">
    <property type="entry name" value="UDP-galactose 4-epimerase, domain 1"/>
    <property type="match status" value="1"/>
</dbReference>
<accession>A0A2S5ZWJ9</accession>
<dbReference type="PANTHER" id="PTHR43162">
    <property type="match status" value="1"/>
</dbReference>
<evidence type="ECO:0000313" key="4">
    <source>
        <dbReference type="Proteomes" id="UP000238356"/>
    </source>
</evidence>
<reference evidence="3 4" key="1">
    <citation type="submission" date="2018-02" db="EMBL/GenBank/DDBJ databases">
        <title>8 Nocardia nova and 1 Nocardia cyriacigeorgica strain used for evolution to TMP-SMX.</title>
        <authorList>
            <person name="Mehta H."/>
            <person name="Weng J."/>
            <person name="Shamoo Y."/>
        </authorList>
    </citation>
    <scope>NUCLEOTIDE SEQUENCE [LARGE SCALE GENOMIC DNA]</scope>
    <source>
        <strain evidence="3 4">BAA2227</strain>
    </source>
</reference>
<protein>
    <submittedName>
        <fullName evidence="3">NAD(P)-dependent oxidoreductase</fullName>
    </submittedName>
</protein>
<organism evidence="3 4">
    <name type="scientific">Nocardia nova</name>
    <dbReference type="NCBI Taxonomy" id="37330"/>
    <lineage>
        <taxon>Bacteria</taxon>
        <taxon>Bacillati</taxon>
        <taxon>Actinomycetota</taxon>
        <taxon>Actinomycetes</taxon>
        <taxon>Mycobacteriales</taxon>
        <taxon>Nocardiaceae</taxon>
        <taxon>Nocardia</taxon>
    </lineage>
</organism>
<dbReference type="InterPro" id="IPR008030">
    <property type="entry name" value="NmrA-like"/>
</dbReference>
<gene>
    <name evidence="3" type="ORF">C5F51_32770</name>
</gene>
<comment type="caution">
    <text evidence="3">The sequence shown here is derived from an EMBL/GenBank/DDBJ whole genome shotgun (WGS) entry which is preliminary data.</text>
</comment>
<dbReference type="InterPro" id="IPR036291">
    <property type="entry name" value="NAD(P)-bd_dom_sf"/>
</dbReference>